<evidence type="ECO:0000259" key="5">
    <source>
        <dbReference type="PROSITE" id="PS00715"/>
    </source>
</evidence>
<reference evidence="6 7" key="1">
    <citation type="submission" date="2016-10" db="EMBL/GenBank/DDBJ databases">
        <title>The whole genome sequencing and assembly of Bacillus simplex DSM 1321 strain.</title>
        <authorList>
            <person name="Park M.-K."/>
            <person name="Lee Y.-J."/>
            <person name="Yi H."/>
            <person name="Bahn Y.-S."/>
            <person name="Kim J.F."/>
            <person name="Lee D.-W."/>
        </authorList>
    </citation>
    <scope>NUCLEOTIDE SEQUENCE [LARGE SCALE GENOMIC DNA]</scope>
    <source>
        <strain evidence="6 7">DSM 1321</strain>
    </source>
</reference>
<dbReference type="NCBIfam" id="NF006148">
    <property type="entry name" value="PRK08295.1-5"/>
    <property type="match status" value="1"/>
</dbReference>
<evidence type="ECO:0000256" key="4">
    <source>
        <dbReference type="ARBA" id="ARBA00023163"/>
    </source>
</evidence>
<dbReference type="InterPro" id="IPR014284">
    <property type="entry name" value="RNA_pol_sigma-70_dom"/>
</dbReference>
<dbReference type="OrthoDB" id="9783788at2"/>
<dbReference type="PANTHER" id="PTHR30385:SF1">
    <property type="entry name" value="RNA POLYMERASE SIGMA-H FACTOR"/>
    <property type="match status" value="1"/>
</dbReference>
<dbReference type="InterPro" id="IPR000943">
    <property type="entry name" value="RNA_pol_sigma70"/>
</dbReference>
<dbReference type="GO" id="GO:0006352">
    <property type="term" value="P:DNA-templated transcription initiation"/>
    <property type="evidence" value="ECO:0007669"/>
    <property type="project" value="InterPro"/>
</dbReference>
<dbReference type="InterPro" id="IPR016371">
    <property type="entry name" value="RNA_pol_sigma-H_factor"/>
</dbReference>
<keyword evidence="3" id="KW-0238">DNA-binding</keyword>
<dbReference type="GO" id="GO:0003677">
    <property type="term" value="F:DNA binding"/>
    <property type="evidence" value="ECO:0007669"/>
    <property type="project" value="UniProtKB-KW"/>
</dbReference>
<dbReference type="PIRSF" id="PIRSF002939">
    <property type="entry name" value="RNA_polymerase_sigma-H_factor"/>
    <property type="match status" value="1"/>
</dbReference>
<dbReference type="InterPro" id="IPR036388">
    <property type="entry name" value="WH-like_DNA-bd_sf"/>
</dbReference>
<keyword evidence="1" id="KW-0805">Transcription regulation</keyword>
<dbReference type="SUPFAM" id="SSF88946">
    <property type="entry name" value="Sigma2 domain of RNA polymerase sigma factors"/>
    <property type="match status" value="1"/>
</dbReference>
<dbReference type="Pfam" id="PF04542">
    <property type="entry name" value="Sigma70_r2"/>
    <property type="match status" value="1"/>
</dbReference>
<dbReference type="NCBIfam" id="NF006147">
    <property type="entry name" value="PRK08295.1-4"/>
    <property type="match status" value="1"/>
</dbReference>
<gene>
    <name evidence="6" type="ORF">BS1321_01860</name>
</gene>
<feature type="domain" description="RNA polymerase sigma-70" evidence="5">
    <location>
        <begin position="51"/>
        <end position="64"/>
    </location>
</feature>
<dbReference type="SUPFAM" id="SSF88659">
    <property type="entry name" value="Sigma3 and sigma4 domains of RNA polymerase sigma factors"/>
    <property type="match status" value="1"/>
</dbReference>
<dbReference type="InterPro" id="IPR013325">
    <property type="entry name" value="RNA_pol_sigma_r2"/>
</dbReference>
<organism evidence="6 7">
    <name type="scientific">Peribacillus simplex NBRC 15720 = DSM 1321</name>
    <dbReference type="NCBI Taxonomy" id="1349754"/>
    <lineage>
        <taxon>Bacteria</taxon>
        <taxon>Bacillati</taxon>
        <taxon>Bacillota</taxon>
        <taxon>Bacilli</taxon>
        <taxon>Bacillales</taxon>
        <taxon>Bacillaceae</taxon>
        <taxon>Peribacillus</taxon>
    </lineage>
</organism>
<dbReference type="NCBIfam" id="TIGR02937">
    <property type="entry name" value="sigma70-ECF"/>
    <property type="match status" value="1"/>
</dbReference>
<dbReference type="Proteomes" id="UP000214618">
    <property type="component" value="Chromosome"/>
</dbReference>
<evidence type="ECO:0000313" key="7">
    <source>
        <dbReference type="Proteomes" id="UP000214618"/>
    </source>
</evidence>
<dbReference type="AlphaFoldDB" id="A0A223EPV8"/>
<sequence>MSGFSLYDDISILELVRKGDIDSYEYLIRKYRSLVQAKARQYFLVGAEKEDIFQEGMIGLYKAIRDFKSDKQSSFKSFAELCIKRQIITAIKTASRQKHTPLNSYISLDKPIYDDDSGHTLIDKLPSEVMDPITLLIDREKAIDIELKMSEILSELEKTVLALYIDGETYQEISLKLNTHVKSIDNALQRTKKKLGKYLDNRELVI</sequence>
<evidence type="ECO:0000313" key="6">
    <source>
        <dbReference type="EMBL" id="ASS97200.1"/>
    </source>
</evidence>
<keyword evidence="4" id="KW-0804">Transcription</keyword>
<dbReference type="PANTHER" id="PTHR30385">
    <property type="entry name" value="SIGMA FACTOR F FLAGELLAR"/>
    <property type="match status" value="1"/>
</dbReference>
<dbReference type="InterPro" id="IPR007627">
    <property type="entry name" value="RNA_pol_sigma70_r2"/>
</dbReference>
<accession>A0A223EPV8</accession>
<name>A0A223EPV8_9BACI</name>
<keyword evidence="2" id="KW-0731">Sigma factor</keyword>
<dbReference type="RefSeq" id="WP_063236320.1">
    <property type="nucleotide sequence ID" value="NZ_BCVO01000045.1"/>
</dbReference>
<dbReference type="InterPro" id="IPR013249">
    <property type="entry name" value="RNA_pol_sigma70_r4_t2"/>
</dbReference>
<dbReference type="GO" id="GO:0016987">
    <property type="term" value="F:sigma factor activity"/>
    <property type="evidence" value="ECO:0007669"/>
    <property type="project" value="UniProtKB-KW"/>
</dbReference>
<proteinExistence type="predicted"/>
<evidence type="ECO:0000256" key="1">
    <source>
        <dbReference type="ARBA" id="ARBA00023015"/>
    </source>
</evidence>
<dbReference type="NCBIfam" id="NF006145">
    <property type="entry name" value="PRK08295.1-2"/>
    <property type="match status" value="1"/>
</dbReference>
<evidence type="ECO:0000256" key="2">
    <source>
        <dbReference type="ARBA" id="ARBA00023082"/>
    </source>
</evidence>
<dbReference type="Gene3D" id="1.20.120.1810">
    <property type="match status" value="1"/>
</dbReference>
<dbReference type="PROSITE" id="PS00715">
    <property type="entry name" value="SIGMA70_1"/>
    <property type="match status" value="1"/>
</dbReference>
<dbReference type="Pfam" id="PF08281">
    <property type="entry name" value="Sigma70_r4_2"/>
    <property type="match status" value="1"/>
</dbReference>
<dbReference type="InterPro" id="IPR013324">
    <property type="entry name" value="RNA_pol_sigma_r3/r4-like"/>
</dbReference>
<protein>
    <submittedName>
        <fullName evidence="6">RNA polymerase factor sigma-70</fullName>
    </submittedName>
</protein>
<dbReference type="EMBL" id="CP017704">
    <property type="protein sequence ID" value="ASS97200.1"/>
    <property type="molecule type" value="Genomic_DNA"/>
</dbReference>
<dbReference type="Gene3D" id="1.10.10.10">
    <property type="entry name" value="Winged helix-like DNA-binding domain superfamily/Winged helix DNA-binding domain"/>
    <property type="match status" value="1"/>
</dbReference>
<evidence type="ECO:0000256" key="3">
    <source>
        <dbReference type="ARBA" id="ARBA00023125"/>
    </source>
</evidence>
<dbReference type="GeneID" id="56471468"/>